<dbReference type="GO" id="GO:0016020">
    <property type="term" value="C:membrane"/>
    <property type="evidence" value="ECO:0007669"/>
    <property type="project" value="UniProtKB-SubCell"/>
</dbReference>
<evidence type="ECO:0000256" key="3">
    <source>
        <dbReference type="ARBA" id="ARBA00022741"/>
    </source>
</evidence>
<dbReference type="Gene3D" id="3.30.200.20">
    <property type="entry name" value="Phosphorylase Kinase, domain 1"/>
    <property type="match status" value="1"/>
</dbReference>
<dbReference type="SMART" id="SM00332">
    <property type="entry name" value="PP2Cc"/>
    <property type="match status" value="1"/>
</dbReference>
<dbReference type="EMBL" id="QXFY01000170">
    <property type="protein sequence ID" value="KAE9353780.1"/>
    <property type="molecule type" value="Genomic_DNA"/>
</dbReference>
<dbReference type="GO" id="GO:0005524">
    <property type="term" value="F:ATP binding"/>
    <property type="evidence" value="ECO:0007669"/>
    <property type="project" value="UniProtKB-UniRule"/>
</dbReference>
<dbReference type="FunFam" id="3.60.40.10:FF:000167">
    <property type="entry name" value="Protein phosphatase 2C"/>
    <property type="match status" value="1"/>
</dbReference>
<keyword evidence="2" id="KW-0479">Metal-binding</keyword>
<reference evidence="12 13" key="1">
    <citation type="submission" date="2018-09" db="EMBL/GenBank/DDBJ databases">
        <title>Genomic investigation of the strawberry pathogen Phytophthora fragariae indicates pathogenicity is determined by transcriptional variation in three key races.</title>
        <authorList>
            <person name="Adams T.M."/>
            <person name="Armitage A.D."/>
            <person name="Sobczyk M.K."/>
            <person name="Bates H.J."/>
            <person name="Dunwell J.M."/>
            <person name="Nellist C.F."/>
            <person name="Harrison R.J."/>
        </authorList>
    </citation>
    <scope>NUCLEOTIDE SEQUENCE [LARGE SCALE GENOMIC DNA]</scope>
    <source>
        <strain evidence="12 13">NOV-77</strain>
    </source>
</reference>
<name>A0A6G0SAA3_9STRA</name>
<gene>
    <name evidence="12" type="ORF">PF008_g4827</name>
</gene>
<keyword evidence="3 7" id="KW-0547">Nucleotide-binding</keyword>
<sequence length="836" mass="91657">MHIAMMGSVSPVKQSSYRSGIVSNVVPAVVPLVMVSDQSPGKTAPSPNSSAAIRDTKVVKKKKAELPQHNLPHPVPKFGDWLNSRTMINNYIILETLGTGGYAEVKLCKEKQSGKLYAMKFISRDVMKKDKLGKQSKLDDIKREIAIMKKLSHPNVLRLYEVMDDPKMNKLFLVLEYMKHGDMLSFQKKKHPQGMLENLRDRDLHSVFLQFGNPPFLAKSAMQMFERIQNDPLVFPSAIDPLLAHLLNGMLTKVSQKRFSLLDVMVHPWITKNEKHSLALDAANRPSPPITVSKDEIEHAVGANHIAIVVNIRKQMLKRLKRARESLAAKEKGGRISTPDWDHSNLVFAQSPKAISVKNSARANKVFAATSEVTSNKEKDQKSEARQVLSSEEIDYRSQLFSRKKASNKNALEAASSNGGEHITKGGATAHHVHEIVSDSLDDEDAFSDDDDELAVSQSPQLLDELLLTTLSMPPLAKSSDESAGMASILASRGGVNGKSASSSAASIGSRSYLNLGRTTGSSDDLRFYGESSALGLSFGVSSLEGRRNTQEDRWVVFPTIASVLDSSGPSAPWSTQTAYVGIYDGHGGEECANILHEQLHTWIFRSQEAPSLAPKDLQDCFESLDASVCDYLLHKDDLSGSTATSLILRRAASGGILLTIAHVGDCRLVLGKRDGRTVELTQDHRLTVEAERDRIIQLGGRVVNNRVNGVMAITRAFGDLEFKGRLDPHHGASSSTGSSGFGRAFRDNEKVPPLLTAKPDVDNVALDPREDAFLLLACDGLWDVLTSEEAAAIFRERVELHGDLQLAAHELAQEGIRRYSNDNITVIAVLLHPTL</sequence>
<evidence type="ECO:0000256" key="9">
    <source>
        <dbReference type="SAM" id="MobiDB-lite"/>
    </source>
</evidence>
<dbReference type="InterPro" id="IPR011009">
    <property type="entry name" value="Kinase-like_dom_sf"/>
</dbReference>
<comment type="similarity">
    <text evidence="8">Belongs to the PP2C family.</text>
</comment>
<evidence type="ECO:0000256" key="1">
    <source>
        <dbReference type="ARBA" id="ARBA00004170"/>
    </source>
</evidence>
<dbReference type="Proteomes" id="UP000486351">
    <property type="component" value="Unassembled WGS sequence"/>
</dbReference>
<feature type="domain" description="PPM-type phosphatase" evidence="11">
    <location>
        <begin position="538"/>
        <end position="832"/>
    </location>
</feature>
<protein>
    <recommendedName>
        <fullName evidence="14">Protein kinase domain-containing protein</fullName>
    </recommendedName>
</protein>
<dbReference type="InterPro" id="IPR000719">
    <property type="entry name" value="Prot_kinase_dom"/>
</dbReference>
<dbReference type="Pfam" id="PF00481">
    <property type="entry name" value="PP2C"/>
    <property type="match status" value="1"/>
</dbReference>
<evidence type="ECO:0000256" key="5">
    <source>
        <dbReference type="ARBA" id="ARBA00022840"/>
    </source>
</evidence>
<dbReference type="InterPro" id="IPR036457">
    <property type="entry name" value="PPM-type-like_dom_sf"/>
</dbReference>
<evidence type="ECO:0000256" key="4">
    <source>
        <dbReference type="ARBA" id="ARBA00022801"/>
    </source>
</evidence>
<feature type="region of interest" description="Disordered" evidence="9">
    <location>
        <begin position="370"/>
        <end position="390"/>
    </location>
</feature>
<evidence type="ECO:0000259" key="10">
    <source>
        <dbReference type="PROSITE" id="PS50011"/>
    </source>
</evidence>
<dbReference type="PROSITE" id="PS00107">
    <property type="entry name" value="PROTEIN_KINASE_ATP"/>
    <property type="match status" value="1"/>
</dbReference>
<evidence type="ECO:0000256" key="7">
    <source>
        <dbReference type="PROSITE-ProRule" id="PRU10141"/>
    </source>
</evidence>
<dbReference type="InterPro" id="IPR000222">
    <property type="entry name" value="PP2C_BS"/>
</dbReference>
<dbReference type="Gene3D" id="3.60.40.10">
    <property type="entry name" value="PPM-type phosphatase domain"/>
    <property type="match status" value="1"/>
</dbReference>
<dbReference type="GO" id="GO:0004722">
    <property type="term" value="F:protein serine/threonine phosphatase activity"/>
    <property type="evidence" value="ECO:0007669"/>
    <property type="project" value="InterPro"/>
</dbReference>
<dbReference type="SUPFAM" id="SSF56112">
    <property type="entry name" value="Protein kinase-like (PK-like)"/>
    <property type="match status" value="1"/>
</dbReference>
<dbReference type="CDD" id="cd00143">
    <property type="entry name" value="PP2Cc"/>
    <property type="match status" value="1"/>
</dbReference>
<dbReference type="InterPro" id="IPR017441">
    <property type="entry name" value="Protein_kinase_ATP_BS"/>
</dbReference>
<dbReference type="Pfam" id="PF00069">
    <property type="entry name" value="Pkinase"/>
    <property type="match status" value="1"/>
</dbReference>
<evidence type="ECO:0008006" key="14">
    <source>
        <dbReference type="Google" id="ProtNLM"/>
    </source>
</evidence>
<accession>A0A6G0SAA3</accession>
<feature type="compositionally biased region" description="Basic and acidic residues" evidence="9">
    <location>
        <begin position="375"/>
        <end position="385"/>
    </location>
</feature>
<evidence type="ECO:0000313" key="12">
    <source>
        <dbReference type="EMBL" id="KAE9353780.1"/>
    </source>
</evidence>
<dbReference type="GO" id="GO:0046872">
    <property type="term" value="F:metal ion binding"/>
    <property type="evidence" value="ECO:0007669"/>
    <property type="project" value="UniProtKB-KW"/>
</dbReference>
<keyword evidence="6 8" id="KW-0904">Protein phosphatase</keyword>
<dbReference type="PROSITE" id="PS01032">
    <property type="entry name" value="PPM_1"/>
    <property type="match status" value="1"/>
</dbReference>
<dbReference type="GO" id="GO:0004672">
    <property type="term" value="F:protein kinase activity"/>
    <property type="evidence" value="ECO:0007669"/>
    <property type="project" value="InterPro"/>
</dbReference>
<proteinExistence type="inferred from homology"/>
<dbReference type="InterPro" id="IPR015655">
    <property type="entry name" value="PP2C"/>
</dbReference>
<dbReference type="AlphaFoldDB" id="A0A6G0SAA3"/>
<dbReference type="Gene3D" id="1.10.510.10">
    <property type="entry name" value="Transferase(Phosphotransferase) domain 1"/>
    <property type="match status" value="1"/>
</dbReference>
<dbReference type="PROSITE" id="PS51746">
    <property type="entry name" value="PPM_2"/>
    <property type="match status" value="1"/>
</dbReference>
<evidence type="ECO:0000256" key="2">
    <source>
        <dbReference type="ARBA" id="ARBA00022723"/>
    </source>
</evidence>
<dbReference type="PROSITE" id="PS50011">
    <property type="entry name" value="PROTEIN_KINASE_DOM"/>
    <property type="match status" value="1"/>
</dbReference>
<evidence type="ECO:0000256" key="8">
    <source>
        <dbReference type="RuleBase" id="RU003465"/>
    </source>
</evidence>
<evidence type="ECO:0000256" key="6">
    <source>
        <dbReference type="ARBA" id="ARBA00022912"/>
    </source>
</evidence>
<dbReference type="SUPFAM" id="SSF81606">
    <property type="entry name" value="PP2C-like"/>
    <property type="match status" value="1"/>
</dbReference>
<organism evidence="12 13">
    <name type="scientific">Phytophthora fragariae</name>
    <dbReference type="NCBI Taxonomy" id="53985"/>
    <lineage>
        <taxon>Eukaryota</taxon>
        <taxon>Sar</taxon>
        <taxon>Stramenopiles</taxon>
        <taxon>Oomycota</taxon>
        <taxon>Peronosporomycetes</taxon>
        <taxon>Peronosporales</taxon>
        <taxon>Peronosporaceae</taxon>
        <taxon>Phytophthora</taxon>
    </lineage>
</organism>
<feature type="domain" description="Protein kinase" evidence="10">
    <location>
        <begin position="91"/>
        <end position="425"/>
    </location>
</feature>
<comment type="caution">
    <text evidence="12">The sequence shown here is derived from an EMBL/GenBank/DDBJ whole genome shotgun (WGS) entry which is preliminary data.</text>
</comment>
<keyword evidence="4 8" id="KW-0378">Hydrolase</keyword>
<dbReference type="InterPro" id="IPR001932">
    <property type="entry name" value="PPM-type_phosphatase-like_dom"/>
</dbReference>
<dbReference type="PANTHER" id="PTHR47992">
    <property type="entry name" value="PROTEIN PHOSPHATASE"/>
    <property type="match status" value="1"/>
</dbReference>
<evidence type="ECO:0000313" key="13">
    <source>
        <dbReference type="Proteomes" id="UP000486351"/>
    </source>
</evidence>
<evidence type="ECO:0000259" key="11">
    <source>
        <dbReference type="PROSITE" id="PS51746"/>
    </source>
</evidence>
<dbReference type="FunFam" id="3.30.200.20:FF:000042">
    <property type="entry name" value="Aurora kinase A"/>
    <property type="match status" value="1"/>
</dbReference>
<comment type="subcellular location">
    <subcellularLocation>
        <location evidence="1">Membrane</location>
        <topology evidence="1">Peripheral membrane protein</topology>
    </subcellularLocation>
</comment>
<keyword evidence="5 7" id="KW-0067">ATP-binding</keyword>
<feature type="binding site" evidence="7">
    <location>
        <position position="120"/>
    </location>
    <ligand>
        <name>ATP</name>
        <dbReference type="ChEBI" id="CHEBI:30616"/>
    </ligand>
</feature>